<dbReference type="EMBL" id="JTDI01000029">
    <property type="protein sequence ID" value="KHK88081.1"/>
    <property type="molecule type" value="Genomic_DNA"/>
</dbReference>
<protein>
    <submittedName>
        <fullName evidence="1">Universal stress protein UspA</fullName>
    </submittedName>
</protein>
<gene>
    <name evidence="1" type="ORF">LK12_23360</name>
</gene>
<reference evidence="1 2" key="1">
    <citation type="submission" date="2014-10" db="EMBL/GenBank/DDBJ databases">
        <title>Genome sequence of Novosphingobium malaysiense MUSC 273(T).</title>
        <authorList>
            <person name="Lee L.-H."/>
        </authorList>
    </citation>
    <scope>NUCLEOTIDE SEQUENCE [LARGE SCALE GENOMIC DNA]</scope>
    <source>
        <strain evidence="1 2">MUSC 273</strain>
    </source>
</reference>
<dbReference type="AlphaFoldDB" id="A0A0B1ZFU4"/>
<evidence type="ECO:0000313" key="1">
    <source>
        <dbReference type="EMBL" id="KHK88081.1"/>
    </source>
</evidence>
<sequence>VWSTLLERAHGAGAGYLVMGAYGHSPVVETVFGGVTRSMLANSDLPLLLAH</sequence>
<evidence type="ECO:0000313" key="2">
    <source>
        <dbReference type="Proteomes" id="UP000031057"/>
    </source>
</evidence>
<feature type="non-terminal residue" evidence="1">
    <location>
        <position position="1"/>
    </location>
</feature>
<accession>A0A0B1ZFU4</accession>
<dbReference type="Proteomes" id="UP000031057">
    <property type="component" value="Unassembled WGS sequence"/>
</dbReference>
<organism evidence="1 2">
    <name type="scientific">Novosphingobium malaysiense</name>
    <dbReference type="NCBI Taxonomy" id="1348853"/>
    <lineage>
        <taxon>Bacteria</taxon>
        <taxon>Pseudomonadati</taxon>
        <taxon>Pseudomonadota</taxon>
        <taxon>Alphaproteobacteria</taxon>
        <taxon>Sphingomonadales</taxon>
        <taxon>Sphingomonadaceae</taxon>
        <taxon>Novosphingobium</taxon>
    </lineage>
</organism>
<keyword evidence="2" id="KW-1185">Reference proteome</keyword>
<proteinExistence type="predicted"/>
<dbReference type="Gene3D" id="3.40.50.12370">
    <property type="match status" value="1"/>
</dbReference>
<name>A0A0B1ZFU4_9SPHN</name>
<comment type="caution">
    <text evidence="1">The sequence shown here is derived from an EMBL/GenBank/DDBJ whole genome shotgun (WGS) entry which is preliminary data.</text>
</comment>
<dbReference type="SUPFAM" id="SSF52402">
    <property type="entry name" value="Adenine nucleotide alpha hydrolases-like"/>
    <property type="match status" value="1"/>
</dbReference>